<accession>A0A327QQH4</accession>
<gene>
    <name evidence="1" type="ORF">LX64_01963</name>
</gene>
<name>A0A327QQH4_9BACT</name>
<dbReference type="OrthoDB" id="9958231at2"/>
<evidence type="ECO:0000313" key="1">
    <source>
        <dbReference type="EMBL" id="RAJ06836.1"/>
    </source>
</evidence>
<sequence>MKLVFDSFGDSSLAEPNYIVMTRIRTLTLASIYLCCLVACLAACKKSNQLVLQKVDKLPSSAQIKYNFNNNIFLSEFRNEGFLGEFNMTYFISRTKGKDTVTYKILTQDCVDIYHSQLIVMDMSKRDEYGWFFIQGKIKQDTLPGHTQIMRALKTGSNFVSISKQGSIIISNKPNGGTTEYNYAHFYAKKSANSLDALPLGLYELKDQQLVLLSNKLPLYSALVDGTYYVPYPGRGVLFAVTIAELVNKLNTQSIQQLPGNIKFE</sequence>
<organism evidence="1 2">
    <name type="scientific">Chitinophaga skermanii</name>
    <dbReference type="NCBI Taxonomy" id="331697"/>
    <lineage>
        <taxon>Bacteria</taxon>
        <taxon>Pseudomonadati</taxon>
        <taxon>Bacteroidota</taxon>
        <taxon>Chitinophagia</taxon>
        <taxon>Chitinophagales</taxon>
        <taxon>Chitinophagaceae</taxon>
        <taxon>Chitinophaga</taxon>
    </lineage>
</organism>
<dbReference type="AlphaFoldDB" id="A0A327QQH4"/>
<dbReference type="RefSeq" id="WP_111597420.1">
    <property type="nucleotide sequence ID" value="NZ_QLLL01000003.1"/>
</dbReference>
<evidence type="ECO:0000313" key="2">
    <source>
        <dbReference type="Proteomes" id="UP000249547"/>
    </source>
</evidence>
<dbReference type="EMBL" id="QLLL01000003">
    <property type="protein sequence ID" value="RAJ06836.1"/>
    <property type="molecule type" value="Genomic_DNA"/>
</dbReference>
<comment type="caution">
    <text evidence="1">The sequence shown here is derived from an EMBL/GenBank/DDBJ whole genome shotgun (WGS) entry which is preliminary data.</text>
</comment>
<protein>
    <submittedName>
        <fullName evidence="1">Uncharacterized protein</fullName>
    </submittedName>
</protein>
<dbReference type="Proteomes" id="UP000249547">
    <property type="component" value="Unassembled WGS sequence"/>
</dbReference>
<keyword evidence="2" id="KW-1185">Reference proteome</keyword>
<proteinExistence type="predicted"/>
<reference evidence="1 2" key="1">
    <citation type="submission" date="2018-06" db="EMBL/GenBank/DDBJ databases">
        <title>Genomic Encyclopedia of Archaeal and Bacterial Type Strains, Phase II (KMG-II): from individual species to whole genera.</title>
        <authorList>
            <person name="Goeker M."/>
        </authorList>
    </citation>
    <scope>NUCLEOTIDE SEQUENCE [LARGE SCALE GENOMIC DNA]</scope>
    <source>
        <strain evidence="1 2">DSM 23857</strain>
    </source>
</reference>